<accession>A0A840UZT2</accession>
<name>A0A840UZT2_9BACT</name>
<reference evidence="1 2" key="1">
    <citation type="submission" date="2020-08" db="EMBL/GenBank/DDBJ databases">
        <title>Genomic Encyclopedia of Type Strains, Phase IV (KMG-IV): sequencing the most valuable type-strain genomes for metagenomic binning, comparative biology and taxonomic classification.</title>
        <authorList>
            <person name="Goeker M."/>
        </authorList>
    </citation>
    <scope>NUCLEOTIDE SEQUENCE [LARGE SCALE GENOMIC DNA]</scope>
    <source>
        <strain evidence="1 2">YC6886</strain>
    </source>
</reference>
<dbReference type="SUPFAM" id="SSF55961">
    <property type="entry name" value="Bet v1-like"/>
    <property type="match status" value="1"/>
</dbReference>
<protein>
    <submittedName>
        <fullName evidence="1">Ligand-binding SRPBCC domain-containing protein</fullName>
    </submittedName>
</protein>
<organism evidence="1 2">
    <name type="scientific">Haloferula luteola</name>
    <dbReference type="NCBI Taxonomy" id="595692"/>
    <lineage>
        <taxon>Bacteria</taxon>
        <taxon>Pseudomonadati</taxon>
        <taxon>Verrucomicrobiota</taxon>
        <taxon>Verrucomicrobiia</taxon>
        <taxon>Verrucomicrobiales</taxon>
        <taxon>Verrucomicrobiaceae</taxon>
        <taxon>Haloferula</taxon>
    </lineage>
</organism>
<keyword evidence="2" id="KW-1185">Reference proteome</keyword>
<evidence type="ECO:0000313" key="2">
    <source>
        <dbReference type="Proteomes" id="UP000557717"/>
    </source>
</evidence>
<dbReference type="RefSeq" id="WP_184015872.1">
    <property type="nucleotide sequence ID" value="NZ_JACHFD010000003.1"/>
</dbReference>
<dbReference type="Gene3D" id="3.30.530.20">
    <property type="match status" value="1"/>
</dbReference>
<dbReference type="EMBL" id="JACHFD010000003">
    <property type="protein sequence ID" value="MBB5350513.1"/>
    <property type="molecule type" value="Genomic_DNA"/>
</dbReference>
<dbReference type="CDD" id="cd07820">
    <property type="entry name" value="SRPBCC_3"/>
    <property type="match status" value="1"/>
</dbReference>
<comment type="caution">
    <text evidence="1">The sequence shown here is derived from an EMBL/GenBank/DDBJ whole genome shotgun (WGS) entry which is preliminary data.</text>
</comment>
<sequence length="159" mass="18785">MQKIHLLEQSQDLALSLDEAWSFFSSPRNLDEITPTELGFRIESCLSDVMHEGQIITYKVMIFPGIWVPWVTEIRAVQERCSFIDEQRFGPYAFWHHRHHFEAMEGGVRMLDQVHYAVPFWPLGELAHETVVRPKLERIFEYRRKVLAQRFGEVGPQSR</sequence>
<proteinExistence type="predicted"/>
<dbReference type="InterPro" id="IPR023393">
    <property type="entry name" value="START-like_dom_sf"/>
</dbReference>
<dbReference type="AlphaFoldDB" id="A0A840UZT2"/>
<dbReference type="Proteomes" id="UP000557717">
    <property type="component" value="Unassembled WGS sequence"/>
</dbReference>
<gene>
    <name evidence="1" type="ORF">HNR46_000741</name>
</gene>
<evidence type="ECO:0000313" key="1">
    <source>
        <dbReference type="EMBL" id="MBB5350513.1"/>
    </source>
</evidence>